<dbReference type="CDD" id="cd15904">
    <property type="entry name" value="TSPO_MBR"/>
    <property type="match status" value="1"/>
</dbReference>
<dbReference type="STRING" id="1890364.A0A2P6ND92"/>
<protein>
    <submittedName>
        <fullName evidence="7">Peripheral-type benzodiazepine receptor</fullName>
    </submittedName>
</protein>
<feature type="transmembrane region" description="Helical" evidence="6">
    <location>
        <begin position="113"/>
        <end position="130"/>
    </location>
</feature>
<dbReference type="PANTHER" id="PTHR10057:SF0">
    <property type="entry name" value="TRANSLOCATOR PROTEIN"/>
    <property type="match status" value="1"/>
</dbReference>
<dbReference type="InterPro" id="IPR004307">
    <property type="entry name" value="TspO_MBR"/>
</dbReference>
<name>A0A2P6ND92_9EUKA</name>
<accession>A0A2P6ND92</accession>
<comment type="similarity">
    <text evidence="2">Belongs to the TspO/BZRP family.</text>
</comment>
<dbReference type="GO" id="GO:0005741">
    <property type="term" value="C:mitochondrial outer membrane"/>
    <property type="evidence" value="ECO:0007669"/>
    <property type="project" value="TreeGrafter"/>
</dbReference>
<dbReference type="Gene3D" id="1.20.1260.100">
    <property type="entry name" value="TspO/MBR protein"/>
    <property type="match status" value="1"/>
</dbReference>
<sequence length="172" mass="19572">MAHNVNWPLAVASVGLPILGGWTSGLFTRQALATYYKNLKKPSWTPPPIAFPIAWTTLYATMGYASFRVLARLTGYLPLTTALTTAPMLAYFGQLVLNFSWTPLFFVKRRPDLAMIDITLLNLGILYTAHEFVKVDRLAGKLLIPYWLWVSFAGTLNFWIWRNNQPVDKKLY</sequence>
<comment type="caution">
    <text evidence="7">The sequence shown here is derived from an EMBL/GenBank/DDBJ whole genome shotgun (WGS) entry which is preliminary data.</text>
</comment>
<organism evidence="7 8">
    <name type="scientific">Planoprotostelium fungivorum</name>
    <dbReference type="NCBI Taxonomy" id="1890364"/>
    <lineage>
        <taxon>Eukaryota</taxon>
        <taxon>Amoebozoa</taxon>
        <taxon>Evosea</taxon>
        <taxon>Variosea</taxon>
        <taxon>Cavosteliida</taxon>
        <taxon>Cavosteliaceae</taxon>
        <taxon>Planoprotostelium</taxon>
    </lineage>
</organism>
<evidence type="ECO:0000256" key="6">
    <source>
        <dbReference type="SAM" id="Phobius"/>
    </source>
</evidence>
<dbReference type="GO" id="GO:0033013">
    <property type="term" value="P:tetrapyrrole metabolic process"/>
    <property type="evidence" value="ECO:0007669"/>
    <property type="project" value="UniProtKB-ARBA"/>
</dbReference>
<comment type="subcellular location">
    <subcellularLocation>
        <location evidence="1">Membrane</location>
        <topology evidence="1">Multi-pass membrane protein</topology>
    </subcellularLocation>
</comment>
<feature type="transmembrane region" description="Helical" evidence="6">
    <location>
        <begin position="79"/>
        <end position="101"/>
    </location>
</feature>
<dbReference type="PIRSF" id="PIRSF005859">
    <property type="entry name" value="PBR"/>
    <property type="match status" value="1"/>
</dbReference>
<evidence type="ECO:0000256" key="3">
    <source>
        <dbReference type="ARBA" id="ARBA00022692"/>
    </source>
</evidence>
<evidence type="ECO:0000256" key="5">
    <source>
        <dbReference type="ARBA" id="ARBA00023136"/>
    </source>
</evidence>
<evidence type="ECO:0000256" key="1">
    <source>
        <dbReference type="ARBA" id="ARBA00004141"/>
    </source>
</evidence>
<dbReference type="PANTHER" id="PTHR10057">
    <property type="entry name" value="PERIPHERAL-TYPE BENZODIAZEPINE RECEPTOR"/>
    <property type="match status" value="1"/>
</dbReference>
<keyword evidence="5 6" id="KW-0472">Membrane</keyword>
<keyword evidence="8" id="KW-1185">Reference proteome</keyword>
<proteinExistence type="inferred from homology"/>
<dbReference type="Pfam" id="PF03073">
    <property type="entry name" value="TspO_MBR"/>
    <property type="match status" value="1"/>
</dbReference>
<dbReference type="Proteomes" id="UP000241769">
    <property type="component" value="Unassembled WGS sequence"/>
</dbReference>
<evidence type="ECO:0000256" key="2">
    <source>
        <dbReference type="ARBA" id="ARBA00007524"/>
    </source>
</evidence>
<evidence type="ECO:0000256" key="4">
    <source>
        <dbReference type="ARBA" id="ARBA00022989"/>
    </source>
</evidence>
<dbReference type="OrthoDB" id="8841220at2759"/>
<feature type="transmembrane region" description="Helical" evidence="6">
    <location>
        <begin position="142"/>
        <end position="161"/>
    </location>
</feature>
<keyword evidence="7" id="KW-0675">Receptor</keyword>
<dbReference type="InterPro" id="IPR038330">
    <property type="entry name" value="TspO/MBR-related_sf"/>
</dbReference>
<feature type="transmembrane region" description="Helical" evidence="6">
    <location>
        <begin position="49"/>
        <end position="67"/>
    </location>
</feature>
<dbReference type="FunFam" id="1.20.1260.100:FF:000001">
    <property type="entry name" value="translocator protein 2"/>
    <property type="match status" value="1"/>
</dbReference>
<evidence type="ECO:0000313" key="8">
    <source>
        <dbReference type="Proteomes" id="UP000241769"/>
    </source>
</evidence>
<dbReference type="InParanoid" id="A0A2P6ND92"/>
<evidence type="ECO:0000313" key="7">
    <source>
        <dbReference type="EMBL" id="PRP81919.1"/>
    </source>
</evidence>
<reference evidence="7 8" key="1">
    <citation type="journal article" date="2018" name="Genome Biol. Evol.">
        <title>Multiple Roots of Fruiting Body Formation in Amoebozoa.</title>
        <authorList>
            <person name="Hillmann F."/>
            <person name="Forbes G."/>
            <person name="Novohradska S."/>
            <person name="Ferling I."/>
            <person name="Riege K."/>
            <person name="Groth M."/>
            <person name="Westermann M."/>
            <person name="Marz M."/>
            <person name="Spaller T."/>
            <person name="Winckler T."/>
            <person name="Schaap P."/>
            <person name="Glockner G."/>
        </authorList>
    </citation>
    <scope>NUCLEOTIDE SEQUENCE [LARGE SCALE GENOMIC DNA]</scope>
    <source>
        <strain evidence="7 8">Jena</strain>
    </source>
</reference>
<keyword evidence="4 6" id="KW-1133">Transmembrane helix</keyword>
<feature type="transmembrane region" description="Helical" evidence="6">
    <location>
        <begin position="6"/>
        <end position="28"/>
    </location>
</feature>
<gene>
    <name evidence="7" type="ORF">PROFUN_10627</name>
</gene>
<dbReference type="EMBL" id="MDYQ01000114">
    <property type="protein sequence ID" value="PRP81919.1"/>
    <property type="molecule type" value="Genomic_DNA"/>
</dbReference>
<dbReference type="AlphaFoldDB" id="A0A2P6ND92"/>
<keyword evidence="3 6" id="KW-0812">Transmembrane</keyword>